<dbReference type="EMBL" id="SOSA01000092">
    <property type="protein sequence ID" value="THC96951.1"/>
    <property type="molecule type" value="Genomic_DNA"/>
</dbReference>
<dbReference type="VEuPathDB" id="FungiDB:EYZ11_003559"/>
<accession>A0A4S3JTD8</accession>
<dbReference type="AlphaFoldDB" id="A0A4S3JTD8"/>
<protein>
    <submittedName>
        <fullName evidence="1">Uncharacterized protein</fullName>
    </submittedName>
</protein>
<proteinExistence type="predicted"/>
<dbReference type="Proteomes" id="UP000308092">
    <property type="component" value="Unassembled WGS sequence"/>
</dbReference>
<evidence type="ECO:0000313" key="2">
    <source>
        <dbReference type="Proteomes" id="UP000308092"/>
    </source>
</evidence>
<comment type="caution">
    <text evidence="1">The sequence shown here is derived from an EMBL/GenBank/DDBJ whole genome shotgun (WGS) entry which is preliminary data.</text>
</comment>
<keyword evidence="2" id="KW-1185">Reference proteome</keyword>
<gene>
    <name evidence="1" type="ORF">EYZ11_003559</name>
</gene>
<sequence length="95" mass="10794">MLSQHTIQLVTDPTHNNWPRYTYGQAKNVLLILYSGKQFAHPLLSVTLHNCSVGSLRVIQKMNFLLEQLPPTNITLNTFGRPGGVDMFSQKMPRQ</sequence>
<organism evidence="1 2">
    <name type="scientific">Aspergillus tanneri</name>
    <dbReference type="NCBI Taxonomy" id="1220188"/>
    <lineage>
        <taxon>Eukaryota</taxon>
        <taxon>Fungi</taxon>
        <taxon>Dikarya</taxon>
        <taxon>Ascomycota</taxon>
        <taxon>Pezizomycotina</taxon>
        <taxon>Eurotiomycetes</taxon>
        <taxon>Eurotiomycetidae</taxon>
        <taxon>Eurotiales</taxon>
        <taxon>Aspergillaceae</taxon>
        <taxon>Aspergillus</taxon>
        <taxon>Aspergillus subgen. Circumdati</taxon>
    </lineage>
</organism>
<evidence type="ECO:0000313" key="1">
    <source>
        <dbReference type="EMBL" id="THC96951.1"/>
    </source>
</evidence>
<reference evidence="1 2" key="1">
    <citation type="submission" date="2019-03" db="EMBL/GenBank/DDBJ databases">
        <title>The genome sequence of a newly discovered highly antifungal drug resistant Aspergillus species, Aspergillus tanneri NIH 1004.</title>
        <authorList>
            <person name="Mounaud S."/>
            <person name="Singh I."/>
            <person name="Joardar V."/>
            <person name="Pakala S."/>
            <person name="Pakala S."/>
            <person name="Venepally P."/>
            <person name="Hoover J."/>
            <person name="Nierman W."/>
            <person name="Chung J."/>
            <person name="Losada L."/>
        </authorList>
    </citation>
    <scope>NUCLEOTIDE SEQUENCE [LARGE SCALE GENOMIC DNA]</scope>
    <source>
        <strain evidence="1 2">NIH1004</strain>
    </source>
</reference>
<name>A0A4S3JTD8_9EURO</name>